<dbReference type="PANTHER" id="PTHR42930:SF3">
    <property type="entry name" value="PHOSPHATE-SPECIFIC TRANSPORT SYSTEM ACCESSORY PROTEIN PHOU"/>
    <property type="match status" value="1"/>
</dbReference>
<feature type="domain" description="PhoU" evidence="7">
    <location>
        <begin position="30"/>
        <end position="110"/>
    </location>
</feature>
<comment type="caution">
    <text evidence="8">The sequence shown here is derived from an EMBL/GenBank/DDBJ whole genome shotgun (WGS) entry which is preliminary data.</text>
</comment>
<organism evidence="8 9">
    <name type="scientific">Segniliparus rugosus (strain ATCC BAA-974 / DSM 45345 / CCUG 50838 / CIP 108380 / JCM 13579 / CDC 945)</name>
    <dbReference type="NCBI Taxonomy" id="679197"/>
    <lineage>
        <taxon>Bacteria</taxon>
        <taxon>Bacillati</taxon>
        <taxon>Actinomycetota</taxon>
        <taxon>Actinomycetes</taxon>
        <taxon>Mycobacteriales</taxon>
        <taxon>Segniliparaceae</taxon>
        <taxon>Segniliparus</taxon>
    </lineage>
</organism>
<evidence type="ECO:0000256" key="1">
    <source>
        <dbReference type="ARBA" id="ARBA00004496"/>
    </source>
</evidence>
<dbReference type="Gene3D" id="1.20.58.220">
    <property type="entry name" value="Phosphate transport system protein phou homolog 2, domain 2"/>
    <property type="match status" value="1"/>
</dbReference>
<name>E5XVE3_SEGRC</name>
<dbReference type="eggNOG" id="COG0704">
    <property type="taxonomic scope" value="Bacteria"/>
</dbReference>
<evidence type="ECO:0000256" key="2">
    <source>
        <dbReference type="ARBA" id="ARBA00008107"/>
    </source>
</evidence>
<evidence type="ECO:0000256" key="5">
    <source>
        <dbReference type="ARBA" id="ARBA00022490"/>
    </source>
</evidence>
<keyword evidence="5" id="KW-0963">Cytoplasm</keyword>
<evidence type="ECO:0000313" key="8">
    <source>
        <dbReference type="EMBL" id="EFV11683.2"/>
    </source>
</evidence>
<dbReference type="InterPro" id="IPR038078">
    <property type="entry name" value="PhoU-like_sf"/>
</dbReference>
<keyword evidence="9" id="KW-1185">Reference proteome</keyword>
<protein>
    <submittedName>
        <fullName evidence="8">Phosphate transport system regulatory protein PhoU</fullName>
    </submittedName>
</protein>
<dbReference type="GO" id="GO:0045936">
    <property type="term" value="P:negative regulation of phosphate metabolic process"/>
    <property type="evidence" value="ECO:0007669"/>
    <property type="project" value="InterPro"/>
</dbReference>
<evidence type="ECO:0000259" key="7">
    <source>
        <dbReference type="Pfam" id="PF01895"/>
    </source>
</evidence>
<evidence type="ECO:0000256" key="4">
    <source>
        <dbReference type="ARBA" id="ARBA00022448"/>
    </source>
</evidence>
<feature type="domain" description="PhoU" evidence="7">
    <location>
        <begin position="130"/>
        <end position="212"/>
    </location>
</feature>
<keyword evidence="6" id="KW-0592">Phosphate transport</keyword>
<gene>
    <name evidence="8" type="ORF">HMPREF9336_03465</name>
</gene>
<dbReference type="GO" id="GO:0006817">
    <property type="term" value="P:phosphate ion transport"/>
    <property type="evidence" value="ECO:0007669"/>
    <property type="project" value="UniProtKB-KW"/>
</dbReference>
<dbReference type="InterPro" id="IPR026022">
    <property type="entry name" value="PhoU_dom"/>
</dbReference>
<dbReference type="Pfam" id="PF01895">
    <property type="entry name" value="PhoU"/>
    <property type="match status" value="2"/>
</dbReference>
<proteinExistence type="inferred from homology"/>
<dbReference type="SUPFAM" id="SSF109755">
    <property type="entry name" value="PhoU-like"/>
    <property type="match status" value="1"/>
</dbReference>
<reference evidence="8 9" key="1">
    <citation type="journal article" date="2011" name="Stand. Genomic Sci.">
        <title>High quality draft genome sequence of Segniliparus rugosus CDC 945(T)= (ATCC BAA-974(T)).</title>
        <authorList>
            <person name="Earl A.M."/>
            <person name="Desjardins C.A."/>
            <person name="Fitzgerald M.G."/>
            <person name="Arachchi H.M."/>
            <person name="Zeng Q."/>
            <person name="Mehta T."/>
            <person name="Griggs A."/>
            <person name="Birren B.W."/>
            <person name="Toney N.C."/>
            <person name="Carr J."/>
            <person name="Posey J."/>
            <person name="Butler W.R."/>
        </authorList>
    </citation>
    <scope>NUCLEOTIDE SEQUENCE [LARGE SCALE GENOMIC DNA]</scope>
    <source>
        <strain evidence="9">ATCC BAA-974 / DSM 45345 / CCUG 50838 / CIP 108380 / JCM 13579 / CDC 945</strain>
    </source>
</reference>
<accession>E5XVE3</accession>
<sequence length="225" mass="24334">MNRWAYCGVMRAVFHEQLSDLTGQLGLTCELTGEAMRQATQALLSADLVLAETAISKDDEISALSKDSEERAFALLAAGPAEEDLRAAVGQMQVVVDLRRMGALARHVGNVARRRHPLHAVPVEVHRQFAQMGEIAVALSSAARQALLTQNPVAAAKLQAEDDAMDALHEQLFSLLLGSEWQHGVGSAVDVALLGRYYERFADHAVQIGRRVRFAATGIPLSQTG</sequence>
<dbReference type="HOGENOM" id="CLU_078518_1_0_11"/>
<comment type="subunit">
    <text evidence="3">Homodimer.</text>
</comment>
<dbReference type="EMBL" id="ACZI02000001">
    <property type="protein sequence ID" value="EFV11683.2"/>
    <property type="molecule type" value="Genomic_DNA"/>
</dbReference>
<dbReference type="AlphaFoldDB" id="E5XVE3"/>
<dbReference type="GO" id="GO:0005737">
    <property type="term" value="C:cytoplasm"/>
    <property type="evidence" value="ECO:0007669"/>
    <property type="project" value="UniProtKB-SubCell"/>
</dbReference>
<dbReference type="FunFam" id="1.20.58.220:FF:000004">
    <property type="entry name" value="Phosphate-specific transport system accessory protein PhoU"/>
    <property type="match status" value="1"/>
</dbReference>
<comment type="subcellular location">
    <subcellularLocation>
        <location evidence="1">Cytoplasm</location>
    </subcellularLocation>
</comment>
<evidence type="ECO:0000256" key="3">
    <source>
        <dbReference type="ARBA" id="ARBA00011738"/>
    </source>
</evidence>
<dbReference type="Proteomes" id="UP000004816">
    <property type="component" value="Unassembled WGS sequence"/>
</dbReference>
<evidence type="ECO:0000313" key="9">
    <source>
        <dbReference type="Proteomes" id="UP000004816"/>
    </source>
</evidence>
<evidence type="ECO:0000256" key="6">
    <source>
        <dbReference type="ARBA" id="ARBA00022592"/>
    </source>
</evidence>
<dbReference type="InterPro" id="IPR028366">
    <property type="entry name" value="PhoU"/>
</dbReference>
<dbReference type="STRING" id="679197.HMPREF9336_03465"/>
<keyword evidence="4" id="KW-0813">Transport</keyword>
<comment type="similarity">
    <text evidence="2">Belongs to the PhoU family.</text>
</comment>
<dbReference type="PANTHER" id="PTHR42930">
    <property type="entry name" value="PHOSPHATE-SPECIFIC TRANSPORT SYSTEM ACCESSORY PROTEIN PHOU"/>
    <property type="match status" value="1"/>
</dbReference>
<dbReference type="GO" id="GO:0030643">
    <property type="term" value="P:intracellular phosphate ion homeostasis"/>
    <property type="evidence" value="ECO:0007669"/>
    <property type="project" value="InterPro"/>
</dbReference>